<evidence type="ECO:0000256" key="1">
    <source>
        <dbReference type="SAM" id="Phobius"/>
    </source>
</evidence>
<proteinExistence type="predicted"/>
<accession>A0A3B4AI61</accession>
<keyword evidence="1" id="KW-1133">Transmembrane helix</keyword>
<evidence type="ECO:0000313" key="3">
    <source>
        <dbReference type="Proteomes" id="UP000261520"/>
    </source>
</evidence>
<dbReference type="STRING" id="409849.ENSPMGP00000016365"/>
<dbReference type="AlphaFoldDB" id="A0A3B4AI61"/>
<keyword evidence="3" id="KW-1185">Reference proteome</keyword>
<evidence type="ECO:0000313" key="2">
    <source>
        <dbReference type="Ensembl" id="ENSPMGP00000016365.1"/>
    </source>
</evidence>
<protein>
    <submittedName>
        <fullName evidence="2">Uncharacterized protein</fullName>
    </submittedName>
</protein>
<keyword evidence="1" id="KW-0472">Membrane</keyword>
<dbReference type="PANTHER" id="PTHR15379:SF2">
    <property type="entry name" value="CELL GROWTH REGULATOR WITH RING FINGER DOMAIN PROTEIN 1"/>
    <property type="match status" value="1"/>
</dbReference>
<name>A0A3B4AI61_9GOBI</name>
<sequence length="219" mass="24659">MVAVFLVTLYEYSPLFYISVVFLCFVVTAAMVLGWVGFDVHAILRNSDEEQSVLPTPEKQMIRVTNPFTVELSSKAASVTDGLWLRLRCLESSVLSCFWGCDTSSVQAALKALQHSPQPSSLQCFQQALACQYYYSQKFHSSCNGEITDFGPLPRQRYPLVAVLTLAQQEAINIYNIVASVTVFHVPDNKYPLSARILFQYLFTAQGSMYELKVIFFMS</sequence>
<feature type="transmembrane region" description="Helical" evidence="1">
    <location>
        <begin position="15"/>
        <end position="38"/>
    </location>
</feature>
<organism evidence="2 3">
    <name type="scientific">Periophthalmus magnuspinnatus</name>
    <dbReference type="NCBI Taxonomy" id="409849"/>
    <lineage>
        <taxon>Eukaryota</taxon>
        <taxon>Metazoa</taxon>
        <taxon>Chordata</taxon>
        <taxon>Craniata</taxon>
        <taxon>Vertebrata</taxon>
        <taxon>Euteleostomi</taxon>
        <taxon>Actinopterygii</taxon>
        <taxon>Neopterygii</taxon>
        <taxon>Teleostei</taxon>
        <taxon>Neoteleostei</taxon>
        <taxon>Acanthomorphata</taxon>
        <taxon>Gobiaria</taxon>
        <taxon>Gobiiformes</taxon>
        <taxon>Gobioidei</taxon>
        <taxon>Gobiidae</taxon>
        <taxon>Oxudercinae</taxon>
        <taxon>Periophthalmus</taxon>
    </lineage>
</organism>
<dbReference type="Proteomes" id="UP000261520">
    <property type="component" value="Unplaced"/>
</dbReference>
<reference evidence="2" key="1">
    <citation type="submission" date="2025-08" db="UniProtKB">
        <authorList>
            <consortium name="Ensembl"/>
        </authorList>
    </citation>
    <scope>IDENTIFICATION</scope>
</reference>
<dbReference type="PANTHER" id="PTHR15379">
    <property type="entry name" value="CELL GROWTH REGULATOR WITH RING FINGER DOMAIN PROTEIN 1"/>
    <property type="match status" value="1"/>
</dbReference>
<dbReference type="Ensembl" id="ENSPMGT00000017469.1">
    <property type="protein sequence ID" value="ENSPMGP00000016365.1"/>
    <property type="gene ID" value="ENSPMGG00000013445.1"/>
</dbReference>
<dbReference type="GO" id="GO:0030308">
    <property type="term" value="P:negative regulation of cell growth"/>
    <property type="evidence" value="ECO:0007669"/>
    <property type="project" value="TreeGrafter"/>
</dbReference>
<reference evidence="2" key="2">
    <citation type="submission" date="2025-09" db="UniProtKB">
        <authorList>
            <consortium name="Ensembl"/>
        </authorList>
    </citation>
    <scope>IDENTIFICATION</scope>
</reference>
<dbReference type="InterPro" id="IPR042496">
    <property type="entry name" value="CGRF1"/>
</dbReference>
<keyword evidence="1" id="KW-0812">Transmembrane</keyword>